<evidence type="ECO:0000313" key="2">
    <source>
        <dbReference type="Proteomes" id="UP000054010"/>
    </source>
</evidence>
<accession>E1II93</accession>
<gene>
    <name evidence="1" type="ORF">OSCT_3044</name>
</gene>
<reference evidence="1 2" key="1">
    <citation type="journal article" date="2011" name="J. Bacteriol.">
        <title>Draft genome sequence of the anoxygenic filamentous phototrophic bacterium Oscillochloris trichoides subsp. DG-6.</title>
        <authorList>
            <person name="Kuznetsov B.B."/>
            <person name="Ivanovsky R.N."/>
            <person name="Keppen O.I."/>
            <person name="Sukhacheva M.V."/>
            <person name="Bumazhkin B.K."/>
            <person name="Patutina E.O."/>
            <person name="Beletsky A.V."/>
            <person name="Mardanov A.V."/>
            <person name="Baslerov R.V."/>
            <person name="Panteleeva A.N."/>
            <person name="Kolganova T.V."/>
            <person name="Ravin N.V."/>
            <person name="Skryabin K.G."/>
        </authorList>
    </citation>
    <scope>NUCLEOTIDE SEQUENCE [LARGE SCALE GENOMIC DNA]</scope>
    <source>
        <strain evidence="1 2">DG-6</strain>
    </source>
</reference>
<organism evidence="1 2">
    <name type="scientific">Oscillochloris trichoides DG-6</name>
    <dbReference type="NCBI Taxonomy" id="765420"/>
    <lineage>
        <taxon>Bacteria</taxon>
        <taxon>Bacillati</taxon>
        <taxon>Chloroflexota</taxon>
        <taxon>Chloroflexia</taxon>
        <taxon>Chloroflexales</taxon>
        <taxon>Chloroflexineae</taxon>
        <taxon>Oscillochloridaceae</taxon>
        <taxon>Oscillochloris</taxon>
    </lineage>
</organism>
<dbReference type="EMBL" id="ADVR01000126">
    <property type="protein sequence ID" value="EFO79094.1"/>
    <property type="molecule type" value="Genomic_DNA"/>
</dbReference>
<keyword evidence="2" id="KW-1185">Reference proteome</keyword>
<name>E1II93_9CHLR</name>
<evidence type="ECO:0000313" key="1">
    <source>
        <dbReference type="EMBL" id="EFO79094.1"/>
    </source>
</evidence>
<dbReference type="Proteomes" id="UP000054010">
    <property type="component" value="Unassembled WGS sequence"/>
</dbReference>
<proteinExistence type="predicted"/>
<dbReference type="AlphaFoldDB" id="E1II93"/>
<protein>
    <submittedName>
        <fullName evidence="1">Uncharacterized protein</fullName>
    </submittedName>
</protein>
<sequence>MTLATGTGLSLYGDWYMNNDPSRQQWWNNKPGCSCQAPTDPSLSPEFFLGLIPGTALGIGMAAGGLSAEMNYTLVPGPHNPTTQAHLDYVQEQARRFGGASQRYLDELVDTGAARVRSTVNWGLGEGVSGSTGFLQAGTDGVLFAGGLLDAGFQGFGDRDLCLSPRQKFNRMLVAGALGMAVGGVGLAASHGANAGRAAIKGVVTSFFAGAINELVVKPSIYDGLGLK</sequence>
<dbReference type="HOGENOM" id="CLU_979497_0_0_0"/>
<comment type="caution">
    <text evidence="1">The sequence shown here is derived from an EMBL/GenBank/DDBJ whole genome shotgun (WGS) entry which is preliminary data.</text>
</comment>